<evidence type="ECO:0000313" key="13">
    <source>
        <dbReference type="Proteomes" id="UP001144805"/>
    </source>
</evidence>
<dbReference type="Pfam" id="PF00528">
    <property type="entry name" value="BPD_transp_1"/>
    <property type="match status" value="1"/>
</dbReference>
<keyword evidence="6 10" id="KW-0812">Transmembrane</keyword>
<dbReference type="CDD" id="cd06261">
    <property type="entry name" value="TM_PBP2"/>
    <property type="match status" value="1"/>
</dbReference>
<feature type="transmembrane region" description="Helical" evidence="10">
    <location>
        <begin position="90"/>
        <end position="113"/>
    </location>
</feature>
<evidence type="ECO:0000256" key="8">
    <source>
        <dbReference type="ARBA" id="ARBA00022989"/>
    </source>
</evidence>
<dbReference type="EMBL" id="JAPKNK010000009">
    <property type="protein sequence ID" value="MCX5571363.1"/>
    <property type="molecule type" value="Genomic_DNA"/>
</dbReference>
<feature type="transmembrane region" description="Helical" evidence="10">
    <location>
        <begin position="134"/>
        <end position="156"/>
    </location>
</feature>
<evidence type="ECO:0000256" key="5">
    <source>
        <dbReference type="ARBA" id="ARBA00022475"/>
    </source>
</evidence>
<dbReference type="PANTHER" id="PTHR30614">
    <property type="entry name" value="MEMBRANE COMPONENT OF AMINO ACID ABC TRANSPORTER"/>
    <property type="match status" value="1"/>
</dbReference>
<keyword evidence="5" id="KW-1003">Cell membrane</keyword>
<evidence type="ECO:0000256" key="10">
    <source>
        <dbReference type="RuleBase" id="RU363032"/>
    </source>
</evidence>
<organism evidence="12 13">
    <name type="scientific">Kaistia nematophila</name>
    <dbReference type="NCBI Taxonomy" id="2994654"/>
    <lineage>
        <taxon>Bacteria</taxon>
        <taxon>Pseudomonadati</taxon>
        <taxon>Pseudomonadota</taxon>
        <taxon>Alphaproteobacteria</taxon>
        <taxon>Hyphomicrobiales</taxon>
        <taxon>Kaistiaceae</taxon>
        <taxon>Kaistia</taxon>
    </lineage>
</organism>
<proteinExistence type="inferred from homology"/>
<dbReference type="GO" id="GO:0006865">
    <property type="term" value="P:amino acid transport"/>
    <property type="evidence" value="ECO:0007669"/>
    <property type="project" value="UniProtKB-KW"/>
</dbReference>
<reference evidence="12" key="1">
    <citation type="submission" date="2022-11" db="EMBL/GenBank/DDBJ databases">
        <title>Biodiversity and phylogenetic relationships of bacteria.</title>
        <authorList>
            <person name="Machado R.A.R."/>
            <person name="Bhat A."/>
            <person name="Loulou A."/>
            <person name="Kallel S."/>
        </authorList>
    </citation>
    <scope>NUCLEOTIDE SEQUENCE</scope>
    <source>
        <strain evidence="12">K-TC2</strain>
    </source>
</reference>
<comment type="function">
    <text evidence="1">Part of the binding-protein-dependent transport system for glutamine; probably responsible for the translocation of the substrate across the membrane.</text>
</comment>
<feature type="transmembrane region" description="Helical" evidence="10">
    <location>
        <begin position="20"/>
        <end position="47"/>
    </location>
</feature>
<dbReference type="GO" id="GO:0043190">
    <property type="term" value="C:ATP-binding cassette (ABC) transporter complex"/>
    <property type="evidence" value="ECO:0007669"/>
    <property type="project" value="InterPro"/>
</dbReference>
<comment type="subcellular location">
    <subcellularLocation>
        <location evidence="2">Cell inner membrane</location>
        <topology evidence="2">Multi-pass membrane protein</topology>
    </subcellularLocation>
    <subcellularLocation>
        <location evidence="10">Cell membrane</location>
        <topology evidence="10">Multi-pass membrane protein</topology>
    </subcellularLocation>
</comment>
<dbReference type="GO" id="GO:0022857">
    <property type="term" value="F:transmembrane transporter activity"/>
    <property type="evidence" value="ECO:0007669"/>
    <property type="project" value="InterPro"/>
</dbReference>
<evidence type="ECO:0000256" key="2">
    <source>
        <dbReference type="ARBA" id="ARBA00004429"/>
    </source>
</evidence>
<dbReference type="InterPro" id="IPR010065">
    <property type="entry name" value="AA_ABC_transptr_permease_3TM"/>
</dbReference>
<comment type="similarity">
    <text evidence="3">Belongs to the binding-protein-dependent transport system permease family. HisMQ subfamily.</text>
</comment>
<dbReference type="AlphaFoldDB" id="A0A9X3E8E9"/>
<keyword evidence="4 10" id="KW-0813">Transport</keyword>
<evidence type="ECO:0000256" key="6">
    <source>
        <dbReference type="ARBA" id="ARBA00022692"/>
    </source>
</evidence>
<keyword evidence="13" id="KW-1185">Reference proteome</keyword>
<dbReference type="PANTHER" id="PTHR30614:SF20">
    <property type="entry name" value="GLUTAMINE TRANSPORT SYSTEM PERMEASE PROTEIN GLNP"/>
    <property type="match status" value="1"/>
</dbReference>
<protein>
    <submittedName>
        <fullName evidence="12">Amino acid ABC transporter permease</fullName>
    </submittedName>
</protein>
<evidence type="ECO:0000256" key="3">
    <source>
        <dbReference type="ARBA" id="ARBA00010072"/>
    </source>
</evidence>
<feature type="domain" description="ABC transmembrane type-1" evidence="11">
    <location>
        <begin position="21"/>
        <end position="209"/>
    </location>
</feature>
<comment type="caution">
    <text evidence="12">The sequence shown here is derived from an EMBL/GenBank/DDBJ whole genome shotgun (WGS) entry which is preliminary data.</text>
</comment>
<name>A0A9X3E8E9_9HYPH</name>
<dbReference type="InterPro" id="IPR043429">
    <property type="entry name" value="ArtM/GltK/GlnP/TcyL/YhdX-like"/>
</dbReference>
<dbReference type="Gene3D" id="1.10.3720.10">
    <property type="entry name" value="MetI-like"/>
    <property type="match status" value="1"/>
</dbReference>
<dbReference type="NCBIfam" id="TIGR01726">
    <property type="entry name" value="HEQRo_perm_3TM"/>
    <property type="match status" value="1"/>
</dbReference>
<keyword evidence="8 10" id="KW-1133">Transmembrane helix</keyword>
<dbReference type="Proteomes" id="UP001144805">
    <property type="component" value="Unassembled WGS sequence"/>
</dbReference>
<evidence type="ECO:0000256" key="4">
    <source>
        <dbReference type="ARBA" id="ARBA00022448"/>
    </source>
</evidence>
<sequence length="220" mass="24067">MNYSFDFVPIWRNFDTLLYGLGIGLSLAALSILIGIVIGGVVAFGLVSKNKPTAWIAGLYVSFIRNIPILLVIFFMFFALPQLGIRFSKITSFVAALSIYAGANLAEVFRGGLQAIPKGMTEAGLAVGLRPMQIRLSIIIPLMLRSTLPSMGNAFISLFKDTSLAAAIAVPELTFYARKINVESFRIIETWIVTSLLYVAATFTIASLLRLVEARLVIKR</sequence>
<evidence type="ECO:0000256" key="1">
    <source>
        <dbReference type="ARBA" id="ARBA00003159"/>
    </source>
</evidence>
<feature type="transmembrane region" description="Helical" evidence="10">
    <location>
        <begin position="191"/>
        <end position="212"/>
    </location>
</feature>
<evidence type="ECO:0000256" key="7">
    <source>
        <dbReference type="ARBA" id="ARBA00022970"/>
    </source>
</evidence>
<dbReference type="PROSITE" id="PS50928">
    <property type="entry name" value="ABC_TM1"/>
    <property type="match status" value="1"/>
</dbReference>
<evidence type="ECO:0000313" key="12">
    <source>
        <dbReference type="EMBL" id="MCX5571363.1"/>
    </source>
</evidence>
<keyword evidence="7" id="KW-0029">Amino-acid transport</keyword>
<dbReference type="InterPro" id="IPR035906">
    <property type="entry name" value="MetI-like_sf"/>
</dbReference>
<accession>A0A9X3E8E9</accession>
<dbReference type="InterPro" id="IPR000515">
    <property type="entry name" value="MetI-like"/>
</dbReference>
<feature type="transmembrane region" description="Helical" evidence="10">
    <location>
        <begin position="54"/>
        <end position="78"/>
    </location>
</feature>
<keyword evidence="9 10" id="KW-0472">Membrane</keyword>
<dbReference type="SUPFAM" id="SSF161098">
    <property type="entry name" value="MetI-like"/>
    <property type="match status" value="1"/>
</dbReference>
<evidence type="ECO:0000259" key="11">
    <source>
        <dbReference type="PROSITE" id="PS50928"/>
    </source>
</evidence>
<gene>
    <name evidence="12" type="ORF">OSH07_19340</name>
</gene>
<evidence type="ECO:0000256" key="9">
    <source>
        <dbReference type="ARBA" id="ARBA00023136"/>
    </source>
</evidence>
<dbReference type="RefSeq" id="WP_266340310.1">
    <property type="nucleotide sequence ID" value="NZ_JAPKNK010000009.1"/>
</dbReference>